<evidence type="ECO:0000313" key="2">
    <source>
        <dbReference type="EMBL" id="MFC6016459.1"/>
    </source>
</evidence>
<dbReference type="EC" id="2.3.-.-" evidence="2"/>
<dbReference type="Proteomes" id="UP001596203">
    <property type="component" value="Unassembled WGS sequence"/>
</dbReference>
<comment type="caution">
    <text evidence="2">The sequence shown here is derived from an EMBL/GenBank/DDBJ whole genome shotgun (WGS) entry which is preliminary data.</text>
</comment>
<evidence type="ECO:0000313" key="3">
    <source>
        <dbReference type="Proteomes" id="UP001596203"/>
    </source>
</evidence>
<dbReference type="InterPro" id="IPR016181">
    <property type="entry name" value="Acyl_CoA_acyltransferase"/>
</dbReference>
<dbReference type="PANTHER" id="PTHR43072">
    <property type="entry name" value="N-ACETYLTRANSFERASE"/>
    <property type="match status" value="1"/>
</dbReference>
<feature type="domain" description="N-acetyltransferase" evidence="1">
    <location>
        <begin position="6"/>
        <end position="169"/>
    </location>
</feature>
<sequence length="172" mass="19196">MDEDLATIRPASPADLDAIGEIYAHYVANTTATFELRAPGRRDWSTRYWAIAETGLPFLVTEVDGRIAGYAYCTRWKSRPAYRHTAENSIYLAPRAVGRGLGTALLAELLRVSTVAGVRELIAVIVDTGEPASMRLHRRLGFAEVGRLRRVGHKHERWLDTVLLQRSLLPEA</sequence>
<organism evidence="2 3">
    <name type="scientific">Plantactinospora solaniradicis</name>
    <dbReference type="NCBI Taxonomy" id="1723736"/>
    <lineage>
        <taxon>Bacteria</taxon>
        <taxon>Bacillati</taxon>
        <taxon>Actinomycetota</taxon>
        <taxon>Actinomycetes</taxon>
        <taxon>Micromonosporales</taxon>
        <taxon>Micromonosporaceae</taxon>
        <taxon>Plantactinospora</taxon>
    </lineage>
</organism>
<dbReference type="Gene3D" id="3.40.630.30">
    <property type="match status" value="1"/>
</dbReference>
<gene>
    <name evidence="2" type="ORF">ACFP2T_09635</name>
</gene>
<keyword evidence="3" id="KW-1185">Reference proteome</keyword>
<dbReference type="CDD" id="cd04301">
    <property type="entry name" value="NAT_SF"/>
    <property type="match status" value="1"/>
</dbReference>
<dbReference type="PROSITE" id="PS51186">
    <property type="entry name" value="GNAT"/>
    <property type="match status" value="1"/>
</dbReference>
<dbReference type="GO" id="GO:0016746">
    <property type="term" value="F:acyltransferase activity"/>
    <property type="evidence" value="ECO:0007669"/>
    <property type="project" value="UniProtKB-KW"/>
</dbReference>
<evidence type="ECO:0000259" key="1">
    <source>
        <dbReference type="PROSITE" id="PS51186"/>
    </source>
</evidence>
<dbReference type="Pfam" id="PF13420">
    <property type="entry name" value="Acetyltransf_4"/>
    <property type="match status" value="1"/>
</dbReference>
<keyword evidence="2" id="KW-0808">Transferase</keyword>
<dbReference type="SUPFAM" id="SSF55729">
    <property type="entry name" value="Acyl-CoA N-acyltransferases (Nat)"/>
    <property type="match status" value="1"/>
</dbReference>
<dbReference type="RefSeq" id="WP_377419833.1">
    <property type="nucleotide sequence ID" value="NZ_JBHSPR010000007.1"/>
</dbReference>
<dbReference type="EMBL" id="JBHSPR010000007">
    <property type="protein sequence ID" value="MFC6016459.1"/>
    <property type="molecule type" value="Genomic_DNA"/>
</dbReference>
<proteinExistence type="predicted"/>
<accession>A0ABW1K6J5</accession>
<keyword evidence="2" id="KW-0012">Acyltransferase</keyword>
<protein>
    <submittedName>
        <fullName evidence="2">GNAT family N-acetyltransferase</fullName>
        <ecNumber evidence="2">2.3.-.-</ecNumber>
    </submittedName>
</protein>
<name>A0ABW1K6J5_9ACTN</name>
<reference evidence="3" key="1">
    <citation type="journal article" date="2019" name="Int. J. Syst. Evol. Microbiol.">
        <title>The Global Catalogue of Microorganisms (GCM) 10K type strain sequencing project: providing services to taxonomists for standard genome sequencing and annotation.</title>
        <authorList>
            <consortium name="The Broad Institute Genomics Platform"/>
            <consortium name="The Broad Institute Genome Sequencing Center for Infectious Disease"/>
            <person name="Wu L."/>
            <person name="Ma J."/>
        </authorList>
    </citation>
    <scope>NUCLEOTIDE SEQUENCE [LARGE SCALE GENOMIC DNA]</scope>
    <source>
        <strain evidence="3">ZS-35-S2</strain>
    </source>
</reference>
<dbReference type="InterPro" id="IPR000182">
    <property type="entry name" value="GNAT_dom"/>
</dbReference>
<dbReference type="PANTHER" id="PTHR43072:SF8">
    <property type="entry name" value="ACYLTRANSFERASE FABY-RELATED"/>
    <property type="match status" value="1"/>
</dbReference>